<keyword evidence="4" id="KW-1185">Reference proteome</keyword>
<organism evidence="3 4">
    <name type="scientific">Atta colombica</name>
    <dbReference type="NCBI Taxonomy" id="520822"/>
    <lineage>
        <taxon>Eukaryota</taxon>
        <taxon>Metazoa</taxon>
        <taxon>Ecdysozoa</taxon>
        <taxon>Arthropoda</taxon>
        <taxon>Hexapoda</taxon>
        <taxon>Insecta</taxon>
        <taxon>Pterygota</taxon>
        <taxon>Neoptera</taxon>
        <taxon>Endopterygota</taxon>
        <taxon>Hymenoptera</taxon>
        <taxon>Apocrita</taxon>
        <taxon>Aculeata</taxon>
        <taxon>Formicoidea</taxon>
        <taxon>Formicidae</taxon>
        <taxon>Myrmicinae</taxon>
        <taxon>Atta</taxon>
    </lineage>
</organism>
<dbReference type="EMBL" id="KQ976453">
    <property type="protein sequence ID" value="KYM85373.1"/>
    <property type="molecule type" value="Genomic_DNA"/>
</dbReference>
<sequence length="92" mass="9661">MKYTGWREKNLRVCCGTFIVVAATAAAAASRGDGDGERAGTRCDINDDVGGAVVSTNERDDKSNKSAASADKRGHGEKQGDIKTGSRTLAER</sequence>
<feature type="chain" id="PRO_5008269512" description="Secreted protein" evidence="2">
    <location>
        <begin position="30"/>
        <end position="92"/>
    </location>
</feature>
<evidence type="ECO:0000313" key="3">
    <source>
        <dbReference type="EMBL" id="KYM85373.1"/>
    </source>
</evidence>
<evidence type="ECO:0000256" key="1">
    <source>
        <dbReference type="SAM" id="MobiDB-lite"/>
    </source>
</evidence>
<evidence type="ECO:0008006" key="5">
    <source>
        <dbReference type="Google" id="ProtNLM"/>
    </source>
</evidence>
<dbReference type="AlphaFoldDB" id="A0A195BJM4"/>
<proteinExistence type="predicted"/>
<dbReference type="Proteomes" id="UP000078540">
    <property type="component" value="Unassembled WGS sequence"/>
</dbReference>
<reference evidence="3 4" key="1">
    <citation type="submission" date="2015-09" db="EMBL/GenBank/DDBJ databases">
        <title>Atta colombica WGS genome.</title>
        <authorList>
            <person name="Nygaard S."/>
            <person name="Hu H."/>
            <person name="Boomsma J."/>
            <person name="Zhang G."/>
        </authorList>
    </citation>
    <scope>NUCLEOTIDE SEQUENCE [LARGE SCALE GENOMIC DNA]</scope>
    <source>
        <strain evidence="3">Treedump-2</strain>
        <tissue evidence="3">Whole body</tissue>
    </source>
</reference>
<accession>A0A195BJM4</accession>
<feature type="signal peptide" evidence="2">
    <location>
        <begin position="1"/>
        <end position="29"/>
    </location>
</feature>
<feature type="compositionally biased region" description="Basic and acidic residues" evidence="1">
    <location>
        <begin position="32"/>
        <end position="45"/>
    </location>
</feature>
<feature type="region of interest" description="Disordered" evidence="1">
    <location>
        <begin position="28"/>
        <end position="92"/>
    </location>
</feature>
<evidence type="ECO:0000313" key="4">
    <source>
        <dbReference type="Proteomes" id="UP000078540"/>
    </source>
</evidence>
<name>A0A195BJM4_9HYME</name>
<keyword evidence="2" id="KW-0732">Signal</keyword>
<gene>
    <name evidence="3" type="ORF">ALC53_04616</name>
</gene>
<protein>
    <recommendedName>
        <fullName evidence="5">Secreted protein</fullName>
    </recommendedName>
</protein>
<evidence type="ECO:0000256" key="2">
    <source>
        <dbReference type="SAM" id="SignalP"/>
    </source>
</evidence>
<feature type="compositionally biased region" description="Basic and acidic residues" evidence="1">
    <location>
        <begin position="57"/>
        <end position="81"/>
    </location>
</feature>